<dbReference type="SMART" id="SM00858">
    <property type="entry name" value="SAF"/>
    <property type="match status" value="1"/>
</dbReference>
<organism evidence="2 3">
    <name type="scientific">Anaerotignum lactatifermentans DSM 14214</name>
    <dbReference type="NCBI Taxonomy" id="1121323"/>
    <lineage>
        <taxon>Bacteria</taxon>
        <taxon>Bacillati</taxon>
        <taxon>Bacillota</taxon>
        <taxon>Clostridia</taxon>
        <taxon>Lachnospirales</taxon>
        <taxon>Anaerotignaceae</taxon>
        <taxon>Anaerotignum</taxon>
    </lineage>
</organism>
<reference evidence="2 3" key="1">
    <citation type="submission" date="2016-11" db="EMBL/GenBank/DDBJ databases">
        <authorList>
            <person name="Jaros S."/>
            <person name="Januszkiewicz K."/>
            <person name="Wedrychowicz H."/>
        </authorList>
    </citation>
    <scope>NUCLEOTIDE SEQUENCE [LARGE SCALE GENOMIC DNA]</scope>
    <source>
        <strain evidence="2 3">DSM 14214</strain>
    </source>
</reference>
<accession>A0A1M6V1Y5</accession>
<name>A0A1M6V1Y5_9FIRM</name>
<dbReference type="OrthoDB" id="2067138at2"/>
<feature type="domain" description="SAF" evidence="1">
    <location>
        <begin position="34"/>
        <end position="96"/>
    </location>
</feature>
<dbReference type="CDD" id="cd11614">
    <property type="entry name" value="SAF_CpaB_FlgA_like"/>
    <property type="match status" value="1"/>
</dbReference>
<protein>
    <submittedName>
        <fullName evidence="2">SAF domain-containing protein</fullName>
    </submittedName>
</protein>
<sequence>MRSRLLCAVGCFFLSVLLLFFAVPLTAKQMYPKIEVVRTTKSIEQGAMFDADDLEVVRMGAYPLSDTAVTDIYDVIGRYAAVDIVSGDILLTEKVSQVPFQDGEAMSLLPEGYETAVAMVQIMEGSEVTALQTGDIIKMNGYDDGLIDIPALNFVRVITAMEPDAEGVIWITVSANQRQSTFLEKHRKDVFHVSVMVRENEELAEKLLQQQSAYFEEEP</sequence>
<evidence type="ECO:0000313" key="3">
    <source>
        <dbReference type="Proteomes" id="UP000183975"/>
    </source>
</evidence>
<evidence type="ECO:0000259" key="1">
    <source>
        <dbReference type="SMART" id="SM00858"/>
    </source>
</evidence>
<dbReference type="InterPro" id="IPR013974">
    <property type="entry name" value="SAF"/>
</dbReference>
<gene>
    <name evidence="2" type="ORF">SAMN02745138_02293</name>
</gene>
<dbReference type="Proteomes" id="UP000183975">
    <property type="component" value="Unassembled WGS sequence"/>
</dbReference>
<dbReference type="EMBL" id="FRAH01000043">
    <property type="protein sequence ID" value="SHK75450.1"/>
    <property type="molecule type" value="Genomic_DNA"/>
</dbReference>
<dbReference type="Gene3D" id="3.90.1210.10">
    <property type="entry name" value="Antifreeze-like/N-acetylneuraminic acid synthase C-terminal domain"/>
    <property type="match status" value="1"/>
</dbReference>
<evidence type="ECO:0000313" key="2">
    <source>
        <dbReference type="EMBL" id="SHK75450.1"/>
    </source>
</evidence>
<keyword evidence="3" id="KW-1185">Reference proteome</keyword>
<dbReference type="RefSeq" id="WP_072851920.1">
    <property type="nucleotide sequence ID" value="NZ_FRAH01000043.1"/>
</dbReference>
<dbReference type="Pfam" id="PF08666">
    <property type="entry name" value="SAF"/>
    <property type="match status" value="1"/>
</dbReference>
<proteinExistence type="predicted"/>
<dbReference type="AlphaFoldDB" id="A0A1M6V1Y5"/>